<name>A0A5B7D8R2_PORTR</name>
<evidence type="ECO:0000313" key="3">
    <source>
        <dbReference type="Proteomes" id="UP000324222"/>
    </source>
</evidence>
<feature type="compositionally biased region" description="Low complexity" evidence="1">
    <location>
        <begin position="43"/>
        <end position="63"/>
    </location>
</feature>
<gene>
    <name evidence="2" type="ORF">E2C01_010545</name>
</gene>
<sequence>MILSKFPCVLHAAENTCDTRVEHIPRHCVGREVMTDLLVTRVSTGESQSSQRGRSPSRTAVAP</sequence>
<protein>
    <submittedName>
        <fullName evidence="2">Uncharacterized protein</fullName>
    </submittedName>
</protein>
<dbReference type="AlphaFoldDB" id="A0A5B7D8R2"/>
<feature type="region of interest" description="Disordered" evidence="1">
    <location>
        <begin position="42"/>
        <end position="63"/>
    </location>
</feature>
<dbReference type="EMBL" id="VSRR010000612">
    <property type="protein sequence ID" value="MPC17681.1"/>
    <property type="molecule type" value="Genomic_DNA"/>
</dbReference>
<dbReference type="Proteomes" id="UP000324222">
    <property type="component" value="Unassembled WGS sequence"/>
</dbReference>
<evidence type="ECO:0000313" key="2">
    <source>
        <dbReference type="EMBL" id="MPC17681.1"/>
    </source>
</evidence>
<evidence type="ECO:0000256" key="1">
    <source>
        <dbReference type="SAM" id="MobiDB-lite"/>
    </source>
</evidence>
<accession>A0A5B7D8R2</accession>
<organism evidence="2 3">
    <name type="scientific">Portunus trituberculatus</name>
    <name type="common">Swimming crab</name>
    <name type="synonym">Neptunus trituberculatus</name>
    <dbReference type="NCBI Taxonomy" id="210409"/>
    <lineage>
        <taxon>Eukaryota</taxon>
        <taxon>Metazoa</taxon>
        <taxon>Ecdysozoa</taxon>
        <taxon>Arthropoda</taxon>
        <taxon>Crustacea</taxon>
        <taxon>Multicrustacea</taxon>
        <taxon>Malacostraca</taxon>
        <taxon>Eumalacostraca</taxon>
        <taxon>Eucarida</taxon>
        <taxon>Decapoda</taxon>
        <taxon>Pleocyemata</taxon>
        <taxon>Brachyura</taxon>
        <taxon>Eubrachyura</taxon>
        <taxon>Portunoidea</taxon>
        <taxon>Portunidae</taxon>
        <taxon>Portuninae</taxon>
        <taxon>Portunus</taxon>
    </lineage>
</organism>
<keyword evidence="3" id="KW-1185">Reference proteome</keyword>
<reference evidence="2 3" key="1">
    <citation type="submission" date="2019-05" db="EMBL/GenBank/DDBJ databases">
        <title>Another draft genome of Portunus trituberculatus and its Hox gene families provides insights of decapod evolution.</title>
        <authorList>
            <person name="Jeong J.-H."/>
            <person name="Song I."/>
            <person name="Kim S."/>
            <person name="Choi T."/>
            <person name="Kim D."/>
            <person name="Ryu S."/>
            <person name="Kim W."/>
        </authorList>
    </citation>
    <scope>NUCLEOTIDE SEQUENCE [LARGE SCALE GENOMIC DNA]</scope>
    <source>
        <tissue evidence="2">Muscle</tissue>
    </source>
</reference>
<comment type="caution">
    <text evidence="2">The sequence shown here is derived from an EMBL/GenBank/DDBJ whole genome shotgun (WGS) entry which is preliminary data.</text>
</comment>
<proteinExistence type="predicted"/>